<dbReference type="Proteomes" id="UP001301388">
    <property type="component" value="Unassembled WGS sequence"/>
</dbReference>
<protein>
    <recommendedName>
        <fullName evidence="4">DUF2281 domain-containing protein</fullName>
    </recommendedName>
</protein>
<feature type="region of interest" description="Disordered" evidence="1">
    <location>
        <begin position="62"/>
        <end position="85"/>
    </location>
</feature>
<evidence type="ECO:0000313" key="2">
    <source>
        <dbReference type="EMBL" id="MEA5478045.1"/>
    </source>
</evidence>
<reference evidence="2 3" key="1">
    <citation type="submission" date="2023-12" db="EMBL/GenBank/DDBJ databases">
        <title>Baltic Sea Cyanobacteria.</title>
        <authorList>
            <person name="Delbaje E."/>
            <person name="Fewer D.P."/>
            <person name="Shishido T.K."/>
        </authorList>
    </citation>
    <scope>NUCLEOTIDE SEQUENCE [LARGE SCALE GENOMIC DNA]</scope>
    <source>
        <strain evidence="2 3">UHCC 0370</strain>
    </source>
</reference>
<organism evidence="2 3">
    <name type="scientific">Pseudanabaena galeata UHCC 0370</name>
    <dbReference type="NCBI Taxonomy" id="3110310"/>
    <lineage>
        <taxon>Bacteria</taxon>
        <taxon>Bacillati</taxon>
        <taxon>Cyanobacteriota</taxon>
        <taxon>Cyanophyceae</taxon>
        <taxon>Pseudanabaenales</taxon>
        <taxon>Pseudanabaenaceae</taxon>
        <taxon>Pseudanabaena</taxon>
    </lineage>
</organism>
<proteinExistence type="predicted"/>
<evidence type="ECO:0000256" key="1">
    <source>
        <dbReference type="SAM" id="MobiDB-lite"/>
    </source>
</evidence>
<accession>A0ABU5TI93</accession>
<evidence type="ECO:0000313" key="3">
    <source>
        <dbReference type="Proteomes" id="UP001301388"/>
    </source>
</evidence>
<evidence type="ECO:0008006" key="4">
    <source>
        <dbReference type="Google" id="ProtNLM"/>
    </source>
</evidence>
<comment type="caution">
    <text evidence="2">The sequence shown here is derived from an EMBL/GenBank/DDBJ whole genome shotgun (WGS) entry which is preliminary data.</text>
</comment>
<sequence>MMTTKEKLIQEIERSPDLVVEELFDFLLLTRIKHHRQQETRKPFWMFIEELISDIPQEVLNTMPTDGAEQHDHYLYGSPKRSHES</sequence>
<dbReference type="EMBL" id="JAYGIE010000053">
    <property type="protein sequence ID" value="MEA5478045.1"/>
    <property type="molecule type" value="Genomic_DNA"/>
</dbReference>
<name>A0ABU5TI93_9CYAN</name>
<keyword evidence="3" id="KW-1185">Reference proteome</keyword>
<gene>
    <name evidence="2" type="ORF">VB774_10480</name>
</gene>